<protein>
    <submittedName>
        <fullName evidence="1">(rape) hypothetical protein</fullName>
    </submittedName>
    <submittedName>
        <fullName evidence="2">BnaA07g08100D protein</fullName>
    </submittedName>
</protein>
<gene>
    <name evidence="2" type="primary">BnaA07g08100D</name>
    <name evidence="1" type="ORF">DARMORV10_A07P10840.1</name>
    <name evidence="2" type="ORF">GSBRNA2T00089835001</name>
</gene>
<sequence length="63" mass="6927">MQLTGFEPGLLMSVENTNKPFTCVPALATSGLPSIPTEIAARNGRPNKKSKWDKVFIIHMLQT</sequence>
<keyword evidence="3" id="KW-1185">Reference proteome</keyword>
<evidence type="ECO:0000313" key="2">
    <source>
        <dbReference type="EMBL" id="CDY15639.1"/>
    </source>
</evidence>
<dbReference type="Proteomes" id="UP001295469">
    <property type="component" value="Chromosome A07"/>
</dbReference>
<dbReference type="EMBL" id="HG994361">
    <property type="protein sequence ID" value="CAF2160056.1"/>
    <property type="molecule type" value="Genomic_DNA"/>
</dbReference>
<dbReference type="PaxDb" id="3708-A0A078FRX6"/>
<reference evidence="1" key="3">
    <citation type="submission" date="2021-01" db="EMBL/GenBank/DDBJ databases">
        <authorList>
            <consortium name="Genoscope - CEA"/>
            <person name="William W."/>
        </authorList>
    </citation>
    <scope>NUCLEOTIDE SEQUENCE</scope>
</reference>
<name>A0A078FRX6_BRANA</name>
<reference evidence="2" key="2">
    <citation type="submission" date="2014-06" db="EMBL/GenBank/DDBJ databases">
        <authorList>
            <person name="Genoscope - CEA"/>
        </authorList>
    </citation>
    <scope>NUCLEOTIDE SEQUENCE</scope>
</reference>
<proteinExistence type="predicted"/>
<reference evidence="2 3" key="1">
    <citation type="journal article" date="2014" name="Science">
        <title>Plant genetics. Early allopolyploid evolution in the post-Neolithic Brassica napus oilseed genome.</title>
        <authorList>
            <person name="Chalhoub B."/>
            <person name="Denoeud F."/>
            <person name="Liu S."/>
            <person name="Parkin I.A."/>
            <person name="Tang H."/>
            <person name="Wang X."/>
            <person name="Chiquet J."/>
            <person name="Belcram H."/>
            <person name="Tong C."/>
            <person name="Samans B."/>
            <person name="Correa M."/>
            <person name="Da Silva C."/>
            <person name="Just J."/>
            <person name="Falentin C."/>
            <person name="Koh C.S."/>
            <person name="Le Clainche I."/>
            <person name="Bernard M."/>
            <person name="Bento P."/>
            <person name="Noel B."/>
            <person name="Labadie K."/>
            <person name="Alberti A."/>
            <person name="Charles M."/>
            <person name="Arnaud D."/>
            <person name="Guo H."/>
            <person name="Daviaud C."/>
            <person name="Alamery S."/>
            <person name="Jabbari K."/>
            <person name="Zhao M."/>
            <person name="Edger P.P."/>
            <person name="Chelaifa H."/>
            <person name="Tack D."/>
            <person name="Lassalle G."/>
            <person name="Mestiri I."/>
            <person name="Schnel N."/>
            <person name="Le Paslier M.C."/>
            <person name="Fan G."/>
            <person name="Renault V."/>
            <person name="Bayer P.E."/>
            <person name="Golicz A.A."/>
            <person name="Manoli S."/>
            <person name="Lee T.H."/>
            <person name="Thi V.H."/>
            <person name="Chalabi S."/>
            <person name="Hu Q."/>
            <person name="Fan C."/>
            <person name="Tollenaere R."/>
            <person name="Lu Y."/>
            <person name="Battail C."/>
            <person name="Shen J."/>
            <person name="Sidebottom C.H."/>
            <person name="Wang X."/>
            <person name="Canaguier A."/>
            <person name="Chauveau A."/>
            <person name="Berard A."/>
            <person name="Deniot G."/>
            <person name="Guan M."/>
            <person name="Liu Z."/>
            <person name="Sun F."/>
            <person name="Lim Y.P."/>
            <person name="Lyons E."/>
            <person name="Town C.D."/>
            <person name="Bancroft I."/>
            <person name="Wang X."/>
            <person name="Meng J."/>
            <person name="Ma J."/>
            <person name="Pires J.C."/>
            <person name="King G.J."/>
            <person name="Brunel D."/>
            <person name="Delourme R."/>
            <person name="Renard M."/>
            <person name="Aury J.M."/>
            <person name="Adams K.L."/>
            <person name="Batley J."/>
            <person name="Snowdon R.J."/>
            <person name="Tost J."/>
            <person name="Edwards D."/>
            <person name="Zhou Y."/>
            <person name="Hua W."/>
            <person name="Sharpe A.G."/>
            <person name="Paterson A.H."/>
            <person name="Guan C."/>
            <person name="Wincker P."/>
        </authorList>
    </citation>
    <scope>NUCLEOTIDE SEQUENCE [LARGE SCALE GENOMIC DNA]</scope>
    <source>
        <strain evidence="3">cv. Darmor-bzh</strain>
    </source>
</reference>
<evidence type="ECO:0000313" key="3">
    <source>
        <dbReference type="Proteomes" id="UP000028999"/>
    </source>
</evidence>
<organism evidence="2 3">
    <name type="scientific">Brassica napus</name>
    <name type="common">Rape</name>
    <dbReference type="NCBI Taxonomy" id="3708"/>
    <lineage>
        <taxon>Eukaryota</taxon>
        <taxon>Viridiplantae</taxon>
        <taxon>Streptophyta</taxon>
        <taxon>Embryophyta</taxon>
        <taxon>Tracheophyta</taxon>
        <taxon>Spermatophyta</taxon>
        <taxon>Magnoliopsida</taxon>
        <taxon>eudicotyledons</taxon>
        <taxon>Gunneridae</taxon>
        <taxon>Pentapetalae</taxon>
        <taxon>rosids</taxon>
        <taxon>malvids</taxon>
        <taxon>Brassicales</taxon>
        <taxon>Brassicaceae</taxon>
        <taxon>Brassiceae</taxon>
        <taxon>Brassica</taxon>
    </lineage>
</organism>
<dbReference type="EMBL" id="LK032056">
    <property type="protein sequence ID" value="CDY15639.1"/>
    <property type="molecule type" value="Genomic_DNA"/>
</dbReference>
<dbReference type="Proteomes" id="UP000028999">
    <property type="component" value="Unassembled WGS sequence"/>
</dbReference>
<dbReference type="Gramene" id="CDY15639">
    <property type="protein sequence ID" value="CDY15639"/>
    <property type="gene ID" value="GSBRNA2T00089835001"/>
</dbReference>
<accession>A0A078FRX6</accession>
<dbReference type="STRING" id="3708.A0A078FRX6"/>
<evidence type="ECO:0000313" key="1">
    <source>
        <dbReference type="EMBL" id="CAF2160056.1"/>
    </source>
</evidence>
<dbReference type="AlphaFoldDB" id="A0A078FRX6"/>